<evidence type="ECO:0000313" key="2">
    <source>
        <dbReference type="EMBL" id="HHJ52575.1"/>
    </source>
</evidence>
<dbReference type="EMBL" id="DROD01000361">
    <property type="protein sequence ID" value="HHJ52575.1"/>
    <property type="molecule type" value="Genomic_DNA"/>
</dbReference>
<name>A0A7V5UEQ2_CALAY</name>
<dbReference type="Proteomes" id="UP000886124">
    <property type="component" value="Unassembled WGS sequence"/>
</dbReference>
<proteinExistence type="predicted"/>
<keyword evidence="1" id="KW-0732">Signal</keyword>
<sequence>MKKIFVCLVALLTIQQVSLAQNIPFKVSAEPIAPGKTSQQVNWSLSLNQAVAVGLMTEQNVPANIVLLDAKLNGKKLWLKMSPELPKKKDAVHWYTSNRRLVLLFAPGQLTAGARLEVAMIEFYGKIMEADQMNLDVFTLKADKNKVQKNRLLASQNIKIINK</sequence>
<evidence type="ECO:0008006" key="3">
    <source>
        <dbReference type="Google" id="ProtNLM"/>
    </source>
</evidence>
<reference evidence="2" key="1">
    <citation type="journal article" date="2020" name="mSystems">
        <title>Genome- and Community-Level Interaction Insights into Carbon Utilization and Element Cycling Functions of Hydrothermarchaeota in Hydrothermal Sediment.</title>
        <authorList>
            <person name="Zhou Z."/>
            <person name="Liu Y."/>
            <person name="Xu W."/>
            <person name="Pan J."/>
            <person name="Luo Z.H."/>
            <person name="Li M."/>
        </authorList>
    </citation>
    <scope>NUCLEOTIDE SEQUENCE [LARGE SCALE GENOMIC DNA]</scope>
    <source>
        <strain evidence="2">HyVt-527</strain>
    </source>
</reference>
<feature type="signal peptide" evidence="1">
    <location>
        <begin position="1"/>
        <end position="20"/>
    </location>
</feature>
<gene>
    <name evidence="2" type="ORF">ENJ89_05230</name>
</gene>
<dbReference type="AlphaFoldDB" id="A0A7V5UEQ2"/>
<accession>A0A7V5UEQ2</accession>
<comment type="caution">
    <text evidence="2">The sequence shown here is derived from an EMBL/GenBank/DDBJ whole genome shotgun (WGS) entry which is preliminary data.</text>
</comment>
<organism evidence="2">
    <name type="scientific">Caldithrix abyssi</name>
    <dbReference type="NCBI Taxonomy" id="187145"/>
    <lineage>
        <taxon>Bacteria</taxon>
        <taxon>Pseudomonadati</taxon>
        <taxon>Calditrichota</taxon>
        <taxon>Calditrichia</taxon>
        <taxon>Calditrichales</taxon>
        <taxon>Calditrichaceae</taxon>
        <taxon>Caldithrix</taxon>
    </lineage>
</organism>
<protein>
    <recommendedName>
        <fullName evidence="3">Copper chaperone PCu(A)C</fullName>
    </recommendedName>
</protein>
<evidence type="ECO:0000256" key="1">
    <source>
        <dbReference type="SAM" id="SignalP"/>
    </source>
</evidence>
<feature type="chain" id="PRO_5031360183" description="Copper chaperone PCu(A)C" evidence="1">
    <location>
        <begin position="21"/>
        <end position="163"/>
    </location>
</feature>